<dbReference type="EMBL" id="JMCC02000037">
    <property type="protein sequence ID" value="KIG16513.1"/>
    <property type="molecule type" value="Genomic_DNA"/>
</dbReference>
<evidence type="ECO:0000313" key="2">
    <source>
        <dbReference type="Proteomes" id="UP000031599"/>
    </source>
</evidence>
<gene>
    <name evidence="1" type="ORF">DB30_04426</name>
</gene>
<sequence>MLCVFMMGSECVPADGAVDPSGTKRSEDQQKLLDKITRLAERAKEGNYQSYELTELFNYTQAHASHGNLDPNDAEAWAVIDVALDDARAFHKDNAHGLAYLYSEQARLYAKAKREGAADLLLEALAAKPSFDLLDQLGGENNEQYAGAVGPVCNTLRPKVFEQDDREHVYFVQACVELVDGDMSQLWDGAAEEFAAIESDEARLEAFHVPFATYFPGGGLCPYGKCKTEGWNEAWGPDVRSKCTSELHCYEAGWVTDAPEGIVTTECGKGGCNVGGWKSKGKSGTWTAKCNDGNCATNGWTLSKGKEKYVVTCRERTNDCSRDGFYVVAPDGAQFSCKCHLGNCWWTGTKCQVFWPMKPQAEPEAATEAATEAE</sequence>
<dbReference type="AlphaFoldDB" id="A0A0C1ZZ57"/>
<dbReference type="Proteomes" id="UP000031599">
    <property type="component" value="Unassembled WGS sequence"/>
</dbReference>
<accession>A0A0C1ZZ57</accession>
<protein>
    <submittedName>
        <fullName evidence="1">Uncharacterized protein</fullName>
    </submittedName>
</protein>
<name>A0A0C1ZZ57_9BACT</name>
<evidence type="ECO:0000313" key="1">
    <source>
        <dbReference type="EMBL" id="KIG16513.1"/>
    </source>
</evidence>
<proteinExistence type="predicted"/>
<organism evidence="1 2">
    <name type="scientific">Enhygromyxa salina</name>
    <dbReference type="NCBI Taxonomy" id="215803"/>
    <lineage>
        <taxon>Bacteria</taxon>
        <taxon>Pseudomonadati</taxon>
        <taxon>Myxococcota</taxon>
        <taxon>Polyangia</taxon>
        <taxon>Nannocystales</taxon>
        <taxon>Nannocystaceae</taxon>
        <taxon>Enhygromyxa</taxon>
    </lineage>
</organism>
<reference evidence="1 2" key="1">
    <citation type="submission" date="2014-12" db="EMBL/GenBank/DDBJ databases">
        <title>Genome assembly of Enhygromyxa salina DSM 15201.</title>
        <authorList>
            <person name="Sharma G."/>
            <person name="Subramanian S."/>
        </authorList>
    </citation>
    <scope>NUCLEOTIDE SEQUENCE [LARGE SCALE GENOMIC DNA]</scope>
    <source>
        <strain evidence="1 2">DSM 15201</strain>
    </source>
</reference>
<comment type="caution">
    <text evidence="1">The sequence shown here is derived from an EMBL/GenBank/DDBJ whole genome shotgun (WGS) entry which is preliminary data.</text>
</comment>